<feature type="compositionally biased region" description="Low complexity" evidence="4">
    <location>
        <begin position="286"/>
        <end position="300"/>
    </location>
</feature>
<dbReference type="InterPro" id="IPR036638">
    <property type="entry name" value="HLH_DNA-bd_sf"/>
</dbReference>
<dbReference type="InterPro" id="IPR011598">
    <property type="entry name" value="bHLH_dom"/>
</dbReference>
<dbReference type="OMA" id="ANEESCH"/>
<evidence type="ECO:0000256" key="2">
    <source>
        <dbReference type="ARBA" id="ARBA00023125"/>
    </source>
</evidence>
<dbReference type="STRING" id="407821.A0A087UFP0"/>
<dbReference type="OrthoDB" id="10069510at2759"/>
<dbReference type="EMBL" id="KK119611">
    <property type="protein sequence ID" value="KFM76179.1"/>
    <property type="molecule type" value="Genomic_DNA"/>
</dbReference>
<reference evidence="6 7" key="1">
    <citation type="submission" date="2013-11" db="EMBL/GenBank/DDBJ databases">
        <title>Genome sequencing of Stegodyphus mimosarum.</title>
        <authorList>
            <person name="Bechsgaard J."/>
        </authorList>
    </citation>
    <scope>NUCLEOTIDE SEQUENCE [LARGE SCALE GENOMIC DNA]</scope>
</reference>
<keyword evidence="3" id="KW-0804">Transcription</keyword>
<dbReference type="AlphaFoldDB" id="A0A087UFP0"/>
<dbReference type="InterPro" id="IPR040238">
    <property type="entry name" value="TAL-like"/>
</dbReference>
<dbReference type="FunFam" id="4.10.280.10:FF:000015">
    <property type="entry name" value="T-cell acute lymphocytic leukemia 1"/>
    <property type="match status" value="1"/>
</dbReference>
<feature type="region of interest" description="Disordered" evidence="4">
    <location>
        <begin position="137"/>
        <end position="176"/>
    </location>
</feature>
<dbReference type="SMART" id="SM00353">
    <property type="entry name" value="HLH"/>
    <property type="match status" value="1"/>
</dbReference>
<evidence type="ECO:0000259" key="5">
    <source>
        <dbReference type="PROSITE" id="PS50888"/>
    </source>
</evidence>
<organism evidence="6 7">
    <name type="scientific">Stegodyphus mimosarum</name>
    <name type="common">African social velvet spider</name>
    <dbReference type="NCBI Taxonomy" id="407821"/>
    <lineage>
        <taxon>Eukaryota</taxon>
        <taxon>Metazoa</taxon>
        <taxon>Ecdysozoa</taxon>
        <taxon>Arthropoda</taxon>
        <taxon>Chelicerata</taxon>
        <taxon>Arachnida</taxon>
        <taxon>Araneae</taxon>
        <taxon>Araneomorphae</taxon>
        <taxon>Entelegynae</taxon>
        <taxon>Eresoidea</taxon>
        <taxon>Eresidae</taxon>
        <taxon>Stegodyphus</taxon>
    </lineage>
</organism>
<feature type="compositionally biased region" description="Polar residues" evidence="4">
    <location>
        <begin position="57"/>
        <end position="66"/>
    </location>
</feature>
<dbReference type="GO" id="GO:0046983">
    <property type="term" value="F:protein dimerization activity"/>
    <property type="evidence" value="ECO:0007669"/>
    <property type="project" value="InterPro"/>
</dbReference>
<dbReference type="Proteomes" id="UP000054359">
    <property type="component" value="Unassembled WGS sequence"/>
</dbReference>
<evidence type="ECO:0000313" key="6">
    <source>
        <dbReference type="EMBL" id="KFM76179.1"/>
    </source>
</evidence>
<evidence type="ECO:0000256" key="1">
    <source>
        <dbReference type="ARBA" id="ARBA00023015"/>
    </source>
</evidence>
<feature type="compositionally biased region" description="Basic and acidic residues" evidence="4">
    <location>
        <begin position="29"/>
        <end position="38"/>
    </location>
</feature>
<keyword evidence="2" id="KW-0238">DNA-binding</keyword>
<accession>A0A087UFP0</accession>
<dbReference type="GO" id="GO:0000981">
    <property type="term" value="F:DNA-binding transcription factor activity, RNA polymerase II-specific"/>
    <property type="evidence" value="ECO:0007669"/>
    <property type="project" value="InterPro"/>
</dbReference>
<gene>
    <name evidence="6" type="ORF">X975_18685</name>
</gene>
<dbReference type="CDD" id="cd19708">
    <property type="entry name" value="bHLH_TS_dHLH3B_like"/>
    <property type="match status" value="1"/>
</dbReference>
<feature type="compositionally biased region" description="Basic and acidic residues" evidence="4">
    <location>
        <begin position="244"/>
        <end position="259"/>
    </location>
</feature>
<feature type="domain" description="BHLH" evidence="5">
    <location>
        <begin position="182"/>
        <end position="234"/>
    </location>
</feature>
<feature type="compositionally biased region" description="Polar residues" evidence="4">
    <location>
        <begin position="75"/>
        <end position="84"/>
    </location>
</feature>
<feature type="region of interest" description="Disordered" evidence="4">
    <location>
        <begin position="244"/>
        <end position="310"/>
    </location>
</feature>
<dbReference type="PANTHER" id="PTHR13864">
    <property type="entry name" value="T-CELL ACUTE LYMPHOCYTIC LEUKEMIA/STEM CELL LEUKEMIA-RELATED"/>
    <property type="match status" value="1"/>
</dbReference>
<feature type="region of interest" description="Disordered" evidence="4">
    <location>
        <begin position="1"/>
        <end position="86"/>
    </location>
</feature>
<proteinExistence type="predicted"/>
<dbReference type="PANTHER" id="PTHR13864:SF15">
    <property type="entry name" value="T-CELL ACUTE LYMPHOCYTIC LEUKEMIA PROTEIN 1 HOMOLOG-RELATED"/>
    <property type="match status" value="1"/>
</dbReference>
<sequence>MKLPPYDNLVTIQDGYASDDSLDTGLPKVEVKLREDPAWRPMETGPPPESPPASSSQRQTDTPSFTDSEDYDCFSDSTTPLSQADQDEVFLSPSEEVSPADTCWSHPHHVVSGDGAQPWEATTTFRVGPLPQQTLPVASSRNRLSRRRHRQTLESSSHLPSGVAHRGDFSPPAHRGVPRKLVRRMFTNSRERWRQQNVNGAFADLRRLVPTHPPDKKLSKNEILRLAIKYIKLLSSILEYQKKNEPNSEDDRAEVEGRQEVSSPSLRPKPIKAEPANEESCHDALSEASSPASSLSSVSSHTDGQEERIF</sequence>
<evidence type="ECO:0000256" key="4">
    <source>
        <dbReference type="SAM" id="MobiDB-lite"/>
    </source>
</evidence>
<name>A0A087UFP0_STEMI</name>
<feature type="non-terminal residue" evidence="6">
    <location>
        <position position="310"/>
    </location>
</feature>
<keyword evidence="7" id="KW-1185">Reference proteome</keyword>
<protein>
    <submittedName>
        <fullName evidence="6">T-cell acute lymphocytic leukemia protein 1</fullName>
    </submittedName>
</protein>
<dbReference type="Gene3D" id="4.10.280.10">
    <property type="entry name" value="Helix-loop-helix DNA-binding domain"/>
    <property type="match status" value="1"/>
</dbReference>
<keyword evidence="1" id="KW-0805">Transcription regulation</keyword>
<dbReference type="SUPFAM" id="SSF47459">
    <property type="entry name" value="HLH, helix-loop-helix DNA-binding domain"/>
    <property type="match status" value="1"/>
</dbReference>
<evidence type="ECO:0000313" key="7">
    <source>
        <dbReference type="Proteomes" id="UP000054359"/>
    </source>
</evidence>
<evidence type="ECO:0000256" key="3">
    <source>
        <dbReference type="ARBA" id="ARBA00023163"/>
    </source>
</evidence>
<dbReference type="Pfam" id="PF00010">
    <property type="entry name" value="HLH"/>
    <property type="match status" value="1"/>
</dbReference>
<dbReference type="GO" id="GO:0000978">
    <property type="term" value="F:RNA polymerase II cis-regulatory region sequence-specific DNA binding"/>
    <property type="evidence" value="ECO:0007669"/>
    <property type="project" value="TreeGrafter"/>
</dbReference>
<dbReference type="PROSITE" id="PS50888">
    <property type="entry name" value="BHLH"/>
    <property type="match status" value="1"/>
</dbReference>